<dbReference type="Proteomes" id="UP000028492">
    <property type="component" value="Chromosome"/>
</dbReference>
<dbReference type="EMBL" id="CP008953">
    <property type="protein sequence ID" value="AIG75314.1"/>
    <property type="molecule type" value="Genomic_DNA"/>
</dbReference>
<feature type="signal peptide" evidence="1">
    <location>
        <begin position="1"/>
        <end position="27"/>
    </location>
</feature>
<feature type="chain" id="PRO_5001710764" evidence="1">
    <location>
        <begin position="28"/>
        <end position="103"/>
    </location>
</feature>
<keyword evidence="1" id="KW-0732">Signal</keyword>
<dbReference type="STRING" id="208439.AJAP_12160"/>
<proteinExistence type="predicted"/>
<accession>A0A075US33</accession>
<evidence type="ECO:0000313" key="2">
    <source>
        <dbReference type="EMBL" id="AIG75314.1"/>
    </source>
</evidence>
<evidence type="ECO:0000256" key="1">
    <source>
        <dbReference type="SAM" id="SignalP"/>
    </source>
</evidence>
<sequence length="103" mass="10541">MNRLVAAVSSAASVGALLIVPSPPAQAAAGEVVVFSTEFQRLDNYRNPEGCNKLPIAAHVLLNLSSSEVVVHGDPFCLTPGVPVNQGFGSHVPAGSGSFSVSR</sequence>
<dbReference type="eggNOG" id="ENOG5034A1R">
    <property type="taxonomic scope" value="Bacteria"/>
</dbReference>
<dbReference type="KEGG" id="aja:AJAP_12160"/>
<evidence type="ECO:0000313" key="3">
    <source>
        <dbReference type="Proteomes" id="UP000028492"/>
    </source>
</evidence>
<dbReference type="AlphaFoldDB" id="A0A075US33"/>
<name>A0A075US33_9PSEU</name>
<organism evidence="2 3">
    <name type="scientific">Amycolatopsis japonica</name>
    <dbReference type="NCBI Taxonomy" id="208439"/>
    <lineage>
        <taxon>Bacteria</taxon>
        <taxon>Bacillati</taxon>
        <taxon>Actinomycetota</taxon>
        <taxon>Actinomycetes</taxon>
        <taxon>Pseudonocardiales</taxon>
        <taxon>Pseudonocardiaceae</taxon>
        <taxon>Amycolatopsis</taxon>
        <taxon>Amycolatopsis japonica group</taxon>
    </lineage>
</organism>
<keyword evidence="3" id="KW-1185">Reference proteome</keyword>
<dbReference type="RefSeq" id="WP_038510728.1">
    <property type="nucleotide sequence ID" value="NZ_CP008953.1"/>
</dbReference>
<reference evidence="2 3" key="1">
    <citation type="journal article" date="2014" name="J. Biotechnol.">
        <title>Complete genome sequence of the actinobacterium Amycolatopsis japonica MG417-CF17(T) (=DSM 44213T) producing (S,S)-N,N'-ethylenediaminedisuccinic acid.</title>
        <authorList>
            <person name="Stegmann E."/>
            <person name="Albersmeier A."/>
            <person name="Spohn M."/>
            <person name="Gert H."/>
            <person name="Weber T."/>
            <person name="Wohlleben W."/>
            <person name="Kalinowski J."/>
            <person name="Ruckert C."/>
        </authorList>
    </citation>
    <scope>NUCLEOTIDE SEQUENCE [LARGE SCALE GENOMIC DNA]</scope>
    <source>
        <strain evidence="3">MG417-CF17 (DSM 44213)</strain>
    </source>
</reference>
<gene>
    <name evidence="2" type="ORF">AJAP_12160</name>
</gene>
<dbReference type="HOGENOM" id="CLU_178427_0_0_11"/>
<protein>
    <submittedName>
        <fullName evidence="2">Putative secreted protein</fullName>
    </submittedName>
</protein>